<evidence type="ECO:0000313" key="2">
    <source>
        <dbReference type="EMBL" id="TRM59511.1"/>
    </source>
</evidence>
<organism evidence="2 3">
    <name type="scientific">Schizophyllum amplum</name>
    <dbReference type="NCBI Taxonomy" id="97359"/>
    <lineage>
        <taxon>Eukaryota</taxon>
        <taxon>Fungi</taxon>
        <taxon>Dikarya</taxon>
        <taxon>Basidiomycota</taxon>
        <taxon>Agaricomycotina</taxon>
        <taxon>Agaricomycetes</taxon>
        <taxon>Agaricomycetidae</taxon>
        <taxon>Agaricales</taxon>
        <taxon>Schizophyllaceae</taxon>
        <taxon>Schizophyllum</taxon>
    </lineage>
</organism>
<evidence type="ECO:0000256" key="1">
    <source>
        <dbReference type="SAM" id="MobiDB-lite"/>
    </source>
</evidence>
<dbReference type="Proteomes" id="UP000320762">
    <property type="component" value="Unassembled WGS sequence"/>
</dbReference>
<sequence length="478" mass="51871">MAKHLQTRLRAEKYRPPLTPQAQGREDLQLANRIPRQSSYEGTAPPCRGPISCSWWSLSLSTAARKVTALDTGSLGRRRTSTRTRVTTQYSAASQTDCHFVNSAAPARGQSLAMIVMIRRDNPPARRQANRSSAISSWLLRVSWRVPSHEVACALPSVCRGPTPRAPAVSASIDGGVGAFSDVDGELLAPTHTTLDKQRDGSGARRRLRKPLDVTSCPRQSTSRIAGLRVGDVHRAPPAIGVSVSLLSAPKCLVLACTVGDAIFRCRCCRSLWSGALVYVVEIAGFVLGAGRGVSGSPTDRQAIKPRCEKITTPQSMIATGGILPSGRCSLHAYQAMSTTHPTGDDHGTPTRQCLPSYQQDFTVSLGVERAFISEARSPFMAIRRHACRPGRRAFCSAPIHVSRRTRRVTGRSLVIRLAPSAITQTAARRLLSQRRCCWHRASCSSPVYPHSFSRTPVPSGGLAFLPSSEEFDVTYKQ</sequence>
<feature type="region of interest" description="Disordered" evidence="1">
    <location>
        <begin position="191"/>
        <end position="213"/>
    </location>
</feature>
<name>A0A550C3Z2_9AGAR</name>
<dbReference type="EMBL" id="VDMD01000027">
    <property type="protein sequence ID" value="TRM59511.1"/>
    <property type="molecule type" value="Genomic_DNA"/>
</dbReference>
<reference evidence="2 3" key="1">
    <citation type="journal article" date="2019" name="New Phytol.">
        <title>Comparative genomics reveals unique wood-decay strategies and fruiting body development in the Schizophyllaceae.</title>
        <authorList>
            <person name="Almasi E."/>
            <person name="Sahu N."/>
            <person name="Krizsan K."/>
            <person name="Balint B."/>
            <person name="Kovacs G.M."/>
            <person name="Kiss B."/>
            <person name="Cseklye J."/>
            <person name="Drula E."/>
            <person name="Henrissat B."/>
            <person name="Nagy I."/>
            <person name="Chovatia M."/>
            <person name="Adam C."/>
            <person name="LaButti K."/>
            <person name="Lipzen A."/>
            <person name="Riley R."/>
            <person name="Grigoriev I.V."/>
            <person name="Nagy L.G."/>
        </authorList>
    </citation>
    <scope>NUCLEOTIDE SEQUENCE [LARGE SCALE GENOMIC DNA]</scope>
    <source>
        <strain evidence="2 3">NL-1724</strain>
    </source>
</reference>
<proteinExistence type="predicted"/>
<feature type="region of interest" description="Disordered" evidence="1">
    <location>
        <begin position="1"/>
        <end position="25"/>
    </location>
</feature>
<accession>A0A550C3Z2</accession>
<protein>
    <submittedName>
        <fullName evidence="2">Uncharacterized protein</fullName>
    </submittedName>
</protein>
<keyword evidence="3" id="KW-1185">Reference proteome</keyword>
<gene>
    <name evidence="2" type="ORF">BD626DRAFT_149799</name>
</gene>
<evidence type="ECO:0000313" key="3">
    <source>
        <dbReference type="Proteomes" id="UP000320762"/>
    </source>
</evidence>
<feature type="compositionally biased region" description="Basic and acidic residues" evidence="1">
    <location>
        <begin position="194"/>
        <end position="203"/>
    </location>
</feature>
<comment type="caution">
    <text evidence="2">The sequence shown here is derived from an EMBL/GenBank/DDBJ whole genome shotgun (WGS) entry which is preliminary data.</text>
</comment>
<dbReference type="AlphaFoldDB" id="A0A550C3Z2"/>